<keyword evidence="2" id="KW-1185">Reference proteome</keyword>
<keyword evidence="1" id="KW-0687">Ribonucleoprotein</keyword>
<protein>
    <submittedName>
        <fullName evidence="1">37S ribosomal protein S24, mitochondrial</fullName>
    </submittedName>
</protein>
<evidence type="ECO:0000313" key="1">
    <source>
        <dbReference type="EMBL" id="KAJ1937573.1"/>
    </source>
</evidence>
<proteinExistence type="predicted"/>
<sequence>MRSLITRSLQRAQPVRSIHTSSVALAGREKRKVDFKSYARVNRKAHAELYDDQDAKFDLDGMETWEYNDHHTYGHLLLESVRDVRKYVRLEKFELPTLAKHAKAFRPPPATHCLRFERTYTHGDKNQAEDRKVKVRVTVSQLGLKGPELHKFLLLAGVRYNPATDEL</sequence>
<gene>
    <name evidence="1" type="primary">RSM24</name>
    <name evidence="1" type="ORF">FBU59_004709</name>
</gene>
<dbReference type="Proteomes" id="UP001150603">
    <property type="component" value="Unassembled WGS sequence"/>
</dbReference>
<accession>A0ACC1J4R4</accession>
<dbReference type="EMBL" id="JANBPW010003472">
    <property type="protein sequence ID" value="KAJ1937573.1"/>
    <property type="molecule type" value="Genomic_DNA"/>
</dbReference>
<comment type="caution">
    <text evidence="1">The sequence shown here is derived from an EMBL/GenBank/DDBJ whole genome shotgun (WGS) entry which is preliminary data.</text>
</comment>
<organism evidence="1 2">
    <name type="scientific">Linderina macrospora</name>
    <dbReference type="NCBI Taxonomy" id="4868"/>
    <lineage>
        <taxon>Eukaryota</taxon>
        <taxon>Fungi</taxon>
        <taxon>Fungi incertae sedis</taxon>
        <taxon>Zoopagomycota</taxon>
        <taxon>Kickxellomycotina</taxon>
        <taxon>Kickxellomycetes</taxon>
        <taxon>Kickxellales</taxon>
        <taxon>Kickxellaceae</taxon>
        <taxon>Linderina</taxon>
    </lineage>
</organism>
<keyword evidence="1" id="KW-0689">Ribosomal protein</keyword>
<feature type="non-terminal residue" evidence="1">
    <location>
        <position position="167"/>
    </location>
</feature>
<evidence type="ECO:0000313" key="2">
    <source>
        <dbReference type="Proteomes" id="UP001150603"/>
    </source>
</evidence>
<name>A0ACC1J4R4_9FUNG</name>
<reference evidence="1" key="1">
    <citation type="submission" date="2022-07" db="EMBL/GenBank/DDBJ databases">
        <title>Phylogenomic reconstructions and comparative analyses of Kickxellomycotina fungi.</title>
        <authorList>
            <person name="Reynolds N.K."/>
            <person name="Stajich J.E."/>
            <person name="Barry K."/>
            <person name="Grigoriev I.V."/>
            <person name="Crous P."/>
            <person name="Smith M.E."/>
        </authorList>
    </citation>
    <scope>NUCLEOTIDE SEQUENCE</scope>
    <source>
        <strain evidence="1">NRRL 5244</strain>
    </source>
</reference>